<evidence type="ECO:0000313" key="1">
    <source>
        <dbReference type="EMBL" id="GFE94755.1"/>
    </source>
</evidence>
<protein>
    <submittedName>
        <fullName evidence="1">Uncharacterized protein</fullName>
    </submittedName>
</protein>
<name>A0A6V8IHK7_9PROT</name>
<dbReference type="EMBL" id="BLJP01000018">
    <property type="protein sequence ID" value="GFE94755.1"/>
    <property type="molecule type" value="Genomic_DNA"/>
</dbReference>
<accession>A0A6V8IHK7</accession>
<comment type="caution">
    <text evidence="1">The sequence shown here is derived from an EMBL/GenBank/DDBJ whole genome shotgun (WGS) entry which is preliminary data.</text>
</comment>
<keyword evidence="2" id="KW-1185">Reference proteome</keyword>
<proteinExistence type="predicted"/>
<sequence length="83" mass="9280">MTEISENFSRKMLQLASETANPDFEALDPGHPVEDLDDYIMAHLRHLISAGLIRVGGIQRTSTRRWIYHGPVSLTPAGHLVLD</sequence>
<evidence type="ECO:0000313" key="2">
    <source>
        <dbReference type="Proteomes" id="UP000548726"/>
    </source>
</evidence>
<organism evidence="1 2">
    <name type="scientific">Acetobacter persici</name>
    <dbReference type="NCBI Taxonomy" id="1076596"/>
    <lineage>
        <taxon>Bacteria</taxon>
        <taxon>Pseudomonadati</taxon>
        <taxon>Pseudomonadota</taxon>
        <taxon>Alphaproteobacteria</taxon>
        <taxon>Acetobacterales</taxon>
        <taxon>Acetobacteraceae</taxon>
        <taxon>Acetobacter</taxon>
    </lineage>
</organism>
<dbReference type="Proteomes" id="UP000548726">
    <property type="component" value="Unassembled WGS sequence"/>
</dbReference>
<dbReference type="AlphaFoldDB" id="A0A6V8IHK7"/>
<reference evidence="1 2" key="1">
    <citation type="journal article" date="2020" name="Cell Rep.">
        <title>Local necrotic cells trigger systemic immune activation via gut microbiome dysbiosis in Drosophila.</title>
        <authorList>
            <person name="Kosakamoto H."/>
            <person name="Yamauchi T."/>
            <person name="Akuzawa-Tokita Y."/>
            <person name="Nishimura K."/>
            <person name="Soga T."/>
            <person name="Murakami T."/>
            <person name="Mori H."/>
            <person name="Yamamoto K."/>
            <person name="Miyazaki R."/>
            <person name="Koto A."/>
            <person name="Miura M."/>
            <person name="Obata F."/>
        </authorList>
    </citation>
    <scope>NUCLEOTIDE SEQUENCE [LARGE SCALE GENOMIC DNA]</scope>
    <source>
        <strain evidence="1 2">Ai</strain>
    </source>
</reference>
<gene>
    <name evidence="1" type="ORF">DmAi_28140</name>
</gene>